<evidence type="ECO:0000313" key="5">
    <source>
        <dbReference type="EMBL" id="MEJ8810374.1"/>
    </source>
</evidence>
<evidence type="ECO:0000256" key="1">
    <source>
        <dbReference type="ARBA" id="ARBA00006432"/>
    </source>
</evidence>
<sequence length="520" mass="55883">MDRPLNTDPTARGAHAVGLHEWLSRRAARVPRQPALSCDGTRWSYAELQQRIERMSAVLAEGGVTSGDRVGYLGFNDPMFVVAMFAASRLGAIFVPLNFRLSGPELAYVVGDAGIHTLVTGEEHIAVIDSVRDKLACARFIHRGGGSAGWEAADALMAQPLAAPPAVPASADDVAVIMYTSGTTGHPKGAMLTHGNFWANNLNEMLLWDMVSTDVTLNFAPMFHVGGLLCGSLSTLMAGGHLVLQRGFEVAAVMQAVAEHRVTVTFGVPAMLLFISQHPDFAQADLSSLRLVAVGGAPMPEPLLRLYAARGVPVHQGYGMTETASMITFLNPDRATDKLGSCGTPPLLTEIRIIDATGEAITEPGTAGEVCVRGANVMAGYWNQPQATAATFTRDGWFRSGDVGYRDAEGFLYICDRLKDMVISGGENIYPAEVESVLYDHPDIAEVAVIGAPDERWGERVVAVVAPKAGKSLTLEALQAFAETRLARYKLPRELRIVEALPRNPTGKVLKARLREQNRA</sequence>
<name>A0ABU8V9P2_9BURK</name>
<dbReference type="InterPro" id="IPR045851">
    <property type="entry name" value="AMP-bd_C_sf"/>
</dbReference>
<evidence type="ECO:0000259" key="4">
    <source>
        <dbReference type="Pfam" id="PF13193"/>
    </source>
</evidence>
<accession>A0ABU8V9P2</accession>
<dbReference type="EMBL" id="JBBKZU010000002">
    <property type="protein sequence ID" value="MEJ8810374.1"/>
    <property type="molecule type" value="Genomic_DNA"/>
</dbReference>
<reference evidence="5 6" key="1">
    <citation type="submission" date="2024-03" db="EMBL/GenBank/DDBJ databases">
        <title>Novel species of the genus Variovorax.</title>
        <authorList>
            <person name="Liu Q."/>
            <person name="Xin Y.-H."/>
        </authorList>
    </citation>
    <scope>NUCLEOTIDE SEQUENCE [LARGE SCALE GENOMIC DNA]</scope>
    <source>
        <strain evidence="5 6">KACC 18899</strain>
    </source>
</reference>
<dbReference type="PROSITE" id="PS00455">
    <property type="entry name" value="AMP_BINDING"/>
    <property type="match status" value="1"/>
</dbReference>
<proteinExistence type="inferred from homology"/>
<dbReference type="SUPFAM" id="SSF56801">
    <property type="entry name" value="Acetyl-CoA synthetase-like"/>
    <property type="match status" value="1"/>
</dbReference>
<dbReference type="Pfam" id="PF13193">
    <property type="entry name" value="AMP-binding_C"/>
    <property type="match status" value="1"/>
</dbReference>
<feature type="domain" description="AMP-binding enzyme C-terminal" evidence="4">
    <location>
        <begin position="433"/>
        <end position="508"/>
    </location>
</feature>
<organism evidence="5 6">
    <name type="scientific">Variovorax ureilyticus</name>
    <dbReference type="NCBI Taxonomy" id="1836198"/>
    <lineage>
        <taxon>Bacteria</taxon>
        <taxon>Pseudomonadati</taxon>
        <taxon>Pseudomonadota</taxon>
        <taxon>Betaproteobacteria</taxon>
        <taxon>Burkholderiales</taxon>
        <taxon>Comamonadaceae</taxon>
        <taxon>Variovorax</taxon>
    </lineage>
</organism>
<evidence type="ECO:0000259" key="3">
    <source>
        <dbReference type="Pfam" id="PF00501"/>
    </source>
</evidence>
<dbReference type="PANTHER" id="PTHR43201">
    <property type="entry name" value="ACYL-COA SYNTHETASE"/>
    <property type="match status" value="1"/>
</dbReference>
<keyword evidence="6" id="KW-1185">Reference proteome</keyword>
<dbReference type="InterPro" id="IPR025110">
    <property type="entry name" value="AMP-bd_C"/>
</dbReference>
<dbReference type="Pfam" id="PF00501">
    <property type="entry name" value="AMP-binding"/>
    <property type="match status" value="1"/>
</dbReference>
<dbReference type="Gene3D" id="3.30.300.30">
    <property type="match status" value="1"/>
</dbReference>
<dbReference type="PANTHER" id="PTHR43201:SF5">
    <property type="entry name" value="MEDIUM-CHAIN ACYL-COA LIGASE ACSF2, MITOCHONDRIAL"/>
    <property type="match status" value="1"/>
</dbReference>
<evidence type="ECO:0000313" key="6">
    <source>
        <dbReference type="Proteomes" id="UP001365846"/>
    </source>
</evidence>
<dbReference type="NCBIfam" id="NF004837">
    <property type="entry name" value="PRK06187.1"/>
    <property type="match status" value="1"/>
</dbReference>
<dbReference type="InterPro" id="IPR000873">
    <property type="entry name" value="AMP-dep_synth/lig_dom"/>
</dbReference>
<dbReference type="RefSeq" id="WP_340355699.1">
    <property type="nucleotide sequence ID" value="NZ_JBBKZU010000002.1"/>
</dbReference>
<feature type="domain" description="AMP-dependent synthetase/ligase" evidence="3">
    <location>
        <begin position="24"/>
        <end position="382"/>
    </location>
</feature>
<comment type="similarity">
    <text evidence="1">Belongs to the ATP-dependent AMP-binding enzyme family.</text>
</comment>
<evidence type="ECO:0000256" key="2">
    <source>
        <dbReference type="ARBA" id="ARBA00022598"/>
    </source>
</evidence>
<dbReference type="InterPro" id="IPR042099">
    <property type="entry name" value="ANL_N_sf"/>
</dbReference>
<dbReference type="InterPro" id="IPR020845">
    <property type="entry name" value="AMP-binding_CS"/>
</dbReference>
<comment type="caution">
    <text evidence="5">The sequence shown here is derived from an EMBL/GenBank/DDBJ whole genome shotgun (WGS) entry which is preliminary data.</text>
</comment>
<keyword evidence="2 5" id="KW-0436">Ligase</keyword>
<dbReference type="Gene3D" id="3.40.50.12780">
    <property type="entry name" value="N-terminal domain of ligase-like"/>
    <property type="match status" value="1"/>
</dbReference>
<dbReference type="GO" id="GO:0016874">
    <property type="term" value="F:ligase activity"/>
    <property type="evidence" value="ECO:0007669"/>
    <property type="project" value="UniProtKB-KW"/>
</dbReference>
<dbReference type="CDD" id="cd17631">
    <property type="entry name" value="FACL_FadD13-like"/>
    <property type="match status" value="1"/>
</dbReference>
<protein>
    <submittedName>
        <fullName evidence="5">Long-chain fatty acid--CoA ligase</fullName>
    </submittedName>
</protein>
<dbReference type="Proteomes" id="UP001365846">
    <property type="component" value="Unassembled WGS sequence"/>
</dbReference>
<gene>
    <name evidence="5" type="ORF">WKW77_04795</name>
</gene>